<keyword evidence="2" id="KW-0812">Transmembrane</keyword>
<keyword evidence="4" id="KW-1185">Reference proteome</keyword>
<feature type="region of interest" description="Disordered" evidence="1">
    <location>
        <begin position="193"/>
        <end position="241"/>
    </location>
</feature>
<comment type="caution">
    <text evidence="3">The sequence shown here is derived from an EMBL/GenBank/DDBJ whole genome shotgun (WGS) entry which is preliminary data.</text>
</comment>
<feature type="region of interest" description="Disordered" evidence="1">
    <location>
        <begin position="112"/>
        <end position="154"/>
    </location>
</feature>
<proteinExistence type="predicted"/>
<dbReference type="Proteomes" id="UP000215902">
    <property type="component" value="Unassembled WGS sequence"/>
</dbReference>
<sequence>TSQTLFEVLYCSLESGSKSATYNRIMRPMVSHLIFGVTIVISINYYVAIATTMTKNQTVRCKEGDFANFHGECINCSWCNSESLEGQERLHRQSICRRYEFDCPQLQRELSTKQTESVRTTTSPSTAQTDYQYSHVTTSPSPSPSDVTDNGPAVHSVPNASPPVWAWAVGFSVLVVVGLAAALIFGCTRRKKNFKRRDSRRNEEQTQQTEPFVGNRMQPANSSISIEMTAREQTCRNNRSL</sequence>
<dbReference type="AlphaFoldDB" id="A0A267GEV9"/>
<protein>
    <submittedName>
        <fullName evidence="3">Uncharacterized protein</fullName>
    </submittedName>
</protein>
<evidence type="ECO:0000256" key="2">
    <source>
        <dbReference type="SAM" id="Phobius"/>
    </source>
</evidence>
<feature type="compositionally biased region" description="Low complexity" evidence="1">
    <location>
        <begin position="136"/>
        <end position="149"/>
    </location>
</feature>
<evidence type="ECO:0000313" key="4">
    <source>
        <dbReference type="Proteomes" id="UP000215902"/>
    </source>
</evidence>
<feature type="compositionally biased region" description="Polar residues" evidence="1">
    <location>
        <begin position="218"/>
        <end position="228"/>
    </location>
</feature>
<name>A0A267GEV9_9PLAT</name>
<feature type="transmembrane region" description="Helical" evidence="2">
    <location>
        <begin position="164"/>
        <end position="187"/>
    </location>
</feature>
<accession>A0A267GEV9</accession>
<gene>
    <name evidence="3" type="ORF">BOX15_Mlig023886g1</name>
</gene>
<feature type="non-terminal residue" evidence="3">
    <location>
        <position position="1"/>
    </location>
</feature>
<dbReference type="EMBL" id="NIVC01000366">
    <property type="protein sequence ID" value="PAA84573.1"/>
    <property type="molecule type" value="Genomic_DNA"/>
</dbReference>
<keyword evidence="2" id="KW-0472">Membrane</keyword>
<reference evidence="3 4" key="1">
    <citation type="submission" date="2017-06" db="EMBL/GenBank/DDBJ databases">
        <title>A platform for efficient transgenesis in Macrostomum lignano, a flatworm model organism for stem cell research.</title>
        <authorList>
            <person name="Berezikov E."/>
        </authorList>
    </citation>
    <scope>NUCLEOTIDE SEQUENCE [LARGE SCALE GENOMIC DNA]</scope>
    <source>
        <strain evidence="3">DV1</strain>
        <tissue evidence="3">Whole organism</tissue>
    </source>
</reference>
<keyword evidence="2" id="KW-1133">Transmembrane helix</keyword>
<evidence type="ECO:0000256" key="1">
    <source>
        <dbReference type="SAM" id="MobiDB-lite"/>
    </source>
</evidence>
<evidence type="ECO:0000313" key="3">
    <source>
        <dbReference type="EMBL" id="PAA84573.1"/>
    </source>
</evidence>
<feature type="compositionally biased region" description="Polar residues" evidence="1">
    <location>
        <begin position="112"/>
        <end position="135"/>
    </location>
</feature>
<organism evidence="3 4">
    <name type="scientific">Macrostomum lignano</name>
    <dbReference type="NCBI Taxonomy" id="282301"/>
    <lineage>
        <taxon>Eukaryota</taxon>
        <taxon>Metazoa</taxon>
        <taxon>Spiralia</taxon>
        <taxon>Lophotrochozoa</taxon>
        <taxon>Platyhelminthes</taxon>
        <taxon>Rhabditophora</taxon>
        <taxon>Macrostomorpha</taxon>
        <taxon>Macrostomida</taxon>
        <taxon>Macrostomidae</taxon>
        <taxon>Macrostomum</taxon>
    </lineage>
</organism>
<feature type="transmembrane region" description="Helical" evidence="2">
    <location>
        <begin position="29"/>
        <end position="48"/>
    </location>
</feature>